<protein>
    <submittedName>
        <fullName evidence="1 3">Uncharacterized protein</fullName>
    </submittedName>
</protein>
<dbReference type="AlphaFoldDB" id="A0A0N4VGQ1"/>
<evidence type="ECO:0000313" key="3">
    <source>
        <dbReference type="WBParaSite" id="EVEC_0000998301-mRNA-1"/>
    </source>
</evidence>
<evidence type="ECO:0000313" key="1">
    <source>
        <dbReference type="EMBL" id="VDD94596.1"/>
    </source>
</evidence>
<dbReference type="Proteomes" id="UP000274131">
    <property type="component" value="Unassembled WGS sequence"/>
</dbReference>
<gene>
    <name evidence="1" type="ORF">EVEC_LOCUS9347</name>
</gene>
<accession>A0A0N4VGQ1</accession>
<name>A0A0N4VGQ1_ENTVE</name>
<proteinExistence type="predicted"/>
<reference evidence="1 2" key="2">
    <citation type="submission" date="2018-10" db="EMBL/GenBank/DDBJ databases">
        <authorList>
            <consortium name="Pathogen Informatics"/>
        </authorList>
    </citation>
    <scope>NUCLEOTIDE SEQUENCE [LARGE SCALE GENOMIC DNA]</scope>
</reference>
<keyword evidence="2" id="KW-1185">Reference proteome</keyword>
<dbReference type="WBParaSite" id="EVEC_0000998301-mRNA-1">
    <property type="protein sequence ID" value="EVEC_0000998301-mRNA-1"/>
    <property type="gene ID" value="EVEC_0000998301"/>
</dbReference>
<organism evidence="3">
    <name type="scientific">Enterobius vermicularis</name>
    <name type="common">Human pinworm</name>
    <dbReference type="NCBI Taxonomy" id="51028"/>
    <lineage>
        <taxon>Eukaryota</taxon>
        <taxon>Metazoa</taxon>
        <taxon>Ecdysozoa</taxon>
        <taxon>Nematoda</taxon>
        <taxon>Chromadorea</taxon>
        <taxon>Rhabditida</taxon>
        <taxon>Spirurina</taxon>
        <taxon>Oxyuridomorpha</taxon>
        <taxon>Oxyuroidea</taxon>
        <taxon>Oxyuridae</taxon>
        <taxon>Enterobius</taxon>
    </lineage>
</organism>
<reference evidence="3" key="1">
    <citation type="submission" date="2017-02" db="UniProtKB">
        <authorList>
            <consortium name="WormBaseParasite"/>
        </authorList>
    </citation>
    <scope>IDENTIFICATION</scope>
</reference>
<evidence type="ECO:0000313" key="2">
    <source>
        <dbReference type="Proteomes" id="UP000274131"/>
    </source>
</evidence>
<dbReference type="EMBL" id="UXUI01009978">
    <property type="protein sequence ID" value="VDD94596.1"/>
    <property type="molecule type" value="Genomic_DNA"/>
</dbReference>
<sequence length="30" mass="3773">MIFEKWQKGCTFYFRLAHCTSLHRIVTWRL</sequence>